<dbReference type="PANTHER" id="PTHR46558">
    <property type="entry name" value="TRACRIPTIONAL REGULATORY PROTEIN-RELATED-RELATED"/>
    <property type="match status" value="1"/>
</dbReference>
<comment type="caution">
    <text evidence="3">The sequence shown here is derived from an EMBL/GenBank/DDBJ whole genome shotgun (WGS) entry which is preliminary data.</text>
</comment>
<sequence>MKEQKNTLRLFGRRLKELRTKNKITQEKLAEIIGVEQQQICRIEKGGCFTTIDNLERLSKALNVPVDELFNFSHQKETDVLLSELHELLKEASAEQIKMIYRIVNDILK</sequence>
<dbReference type="InterPro" id="IPR001387">
    <property type="entry name" value="Cro/C1-type_HTH"/>
</dbReference>
<proteinExistence type="predicted"/>
<evidence type="ECO:0000313" key="4">
    <source>
        <dbReference type="Proteomes" id="UP000823928"/>
    </source>
</evidence>
<dbReference type="CDD" id="cd00093">
    <property type="entry name" value="HTH_XRE"/>
    <property type="match status" value="1"/>
</dbReference>
<feature type="domain" description="HTH cro/C1-type" evidence="2">
    <location>
        <begin position="15"/>
        <end position="69"/>
    </location>
</feature>
<dbReference type="EMBL" id="DVIU01000153">
    <property type="protein sequence ID" value="HIS36508.1"/>
    <property type="molecule type" value="Genomic_DNA"/>
</dbReference>
<name>A0A9D1EZ07_9BACT</name>
<reference evidence="3" key="2">
    <citation type="journal article" date="2021" name="PeerJ">
        <title>Extensive microbial diversity within the chicken gut microbiome revealed by metagenomics and culture.</title>
        <authorList>
            <person name="Gilroy R."/>
            <person name="Ravi A."/>
            <person name="Getino M."/>
            <person name="Pursley I."/>
            <person name="Horton D.L."/>
            <person name="Alikhan N.F."/>
            <person name="Baker D."/>
            <person name="Gharbi K."/>
            <person name="Hall N."/>
            <person name="Watson M."/>
            <person name="Adriaenssens E.M."/>
            <person name="Foster-Nyarko E."/>
            <person name="Jarju S."/>
            <person name="Secka A."/>
            <person name="Antonio M."/>
            <person name="Oren A."/>
            <person name="Chaudhuri R.R."/>
            <person name="La Ragione R."/>
            <person name="Hildebrand F."/>
            <person name="Pallen M.J."/>
        </authorList>
    </citation>
    <scope>NUCLEOTIDE SEQUENCE</scope>
    <source>
        <strain evidence="3">6276</strain>
    </source>
</reference>
<dbReference type="AlphaFoldDB" id="A0A9D1EZ07"/>
<dbReference type="PANTHER" id="PTHR46558:SF11">
    <property type="entry name" value="HTH-TYPE TRANSCRIPTIONAL REGULATOR XRE"/>
    <property type="match status" value="1"/>
</dbReference>
<reference evidence="3" key="1">
    <citation type="submission" date="2020-10" db="EMBL/GenBank/DDBJ databases">
        <authorList>
            <person name="Gilroy R."/>
        </authorList>
    </citation>
    <scope>NUCLEOTIDE SEQUENCE</scope>
    <source>
        <strain evidence="3">6276</strain>
    </source>
</reference>
<dbReference type="InterPro" id="IPR010982">
    <property type="entry name" value="Lambda_DNA-bd_dom_sf"/>
</dbReference>
<evidence type="ECO:0000259" key="2">
    <source>
        <dbReference type="PROSITE" id="PS50943"/>
    </source>
</evidence>
<dbReference type="SMART" id="SM00530">
    <property type="entry name" value="HTH_XRE"/>
    <property type="match status" value="1"/>
</dbReference>
<dbReference type="Pfam" id="PF01381">
    <property type="entry name" value="HTH_3"/>
    <property type="match status" value="1"/>
</dbReference>
<gene>
    <name evidence="3" type="ORF">IAC10_07750</name>
</gene>
<accession>A0A9D1EZ07</accession>
<evidence type="ECO:0000256" key="1">
    <source>
        <dbReference type="ARBA" id="ARBA00023125"/>
    </source>
</evidence>
<dbReference type="Gene3D" id="1.10.260.40">
    <property type="entry name" value="lambda repressor-like DNA-binding domains"/>
    <property type="match status" value="1"/>
</dbReference>
<dbReference type="Proteomes" id="UP000823928">
    <property type="component" value="Unassembled WGS sequence"/>
</dbReference>
<keyword evidence="1" id="KW-0238">DNA-binding</keyword>
<dbReference type="GO" id="GO:0003677">
    <property type="term" value="F:DNA binding"/>
    <property type="evidence" value="ECO:0007669"/>
    <property type="project" value="UniProtKB-KW"/>
</dbReference>
<dbReference type="SUPFAM" id="SSF47413">
    <property type="entry name" value="lambda repressor-like DNA-binding domains"/>
    <property type="match status" value="1"/>
</dbReference>
<evidence type="ECO:0000313" key="3">
    <source>
        <dbReference type="EMBL" id="HIS36508.1"/>
    </source>
</evidence>
<organism evidence="3 4">
    <name type="scientific">Candidatus Scatousia excrementigallinarum</name>
    <dbReference type="NCBI Taxonomy" id="2840935"/>
    <lineage>
        <taxon>Bacteria</taxon>
        <taxon>Candidatus Scatousia</taxon>
    </lineage>
</organism>
<dbReference type="PROSITE" id="PS50943">
    <property type="entry name" value="HTH_CROC1"/>
    <property type="match status" value="1"/>
</dbReference>
<protein>
    <submittedName>
        <fullName evidence="3">Helix-turn-helix transcriptional regulator</fullName>
    </submittedName>
</protein>